<evidence type="ECO:0000313" key="2">
    <source>
        <dbReference type="Proteomes" id="UP000325315"/>
    </source>
</evidence>
<name>A0A5B6WJL1_9ROSI</name>
<dbReference type="Proteomes" id="UP000325315">
    <property type="component" value="Unassembled WGS sequence"/>
</dbReference>
<organism evidence="1 2">
    <name type="scientific">Gossypium australe</name>
    <dbReference type="NCBI Taxonomy" id="47621"/>
    <lineage>
        <taxon>Eukaryota</taxon>
        <taxon>Viridiplantae</taxon>
        <taxon>Streptophyta</taxon>
        <taxon>Embryophyta</taxon>
        <taxon>Tracheophyta</taxon>
        <taxon>Spermatophyta</taxon>
        <taxon>Magnoliopsida</taxon>
        <taxon>eudicotyledons</taxon>
        <taxon>Gunneridae</taxon>
        <taxon>Pentapetalae</taxon>
        <taxon>rosids</taxon>
        <taxon>malvids</taxon>
        <taxon>Malvales</taxon>
        <taxon>Malvaceae</taxon>
        <taxon>Malvoideae</taxon>
        <taxon>Gossypium</taxon>
    </lineage>
</organism>
<gene>
    <name evidence="1" type="ORF">EPI10_021727</name>
</gene>
<accession>A0A5B6WJL1</accession>
<dbReference type="AlphaFoldDB" id="A0A5B6WJL1"/>
<dbReference type="OrthoDB" id="1001388at2759"/>
<evidence type="ECO:0000313" key="1">
    <source>
        <dbReference type="EMBL" id="KAA3481356.1"/>
    </source>
</evidence>
<protein>
    <recommendedName>
        <fullName evidence="3">Reverse transcriptase</fullName>
    </recommendedName>
</protein>
<reference evidence="2" key="1">
    <citation type="journal article" date="2019" name="Plant Biotechnol. J.">
        <title>Genome sequencing of the Australian wild diploid species Gossypium australe highlights disease resistance and delayed gland morphogenesis.</title>
        <authorList>
            <person name="Cai Y."/>
            <person name="Cai X."/>
            <person name="Wang Q."/>
            <person name="Wang P."/>
            <person name="Zhang Y."/>
            <person name="Cai C."/>
            <person name="Xu Y."/>
            <person name="Wang K."/>
            <person name="Zhou Z."/>
            <person name="Wang C."/>
            <person name="Geng S."/>
            <person name="Li B."/>
            <person name="Dong Q."/>
            <person name="Hou Y."/>
            <person name="Wang H."/>
            <person name="Ai P."/>
            <person name="Liu Z."/>
            <person name="Yi F."/>
            <person name="Sun M."/>
            <person name="An G."/>
            <person name="Cheng J."/>
            <person name="Zhang Y."/>
            <person name="Shi Q."/>
            <person name="Xie Y."/>
            <person name="Shi X."/>
            <person name="Chang Y."/>
            <person name="Huang F."/>
            <person name="Chen Y."/>
            <person name="Hong S."/>
            <person name="Mi L."/>
            <person name="Sun Q."/>
            <person name="Zhang L."/>
            <person name="Zhou B."/>
            <person name="Peng R."/>
            <person name="Zhang X."/>
            <person name="Liu F."/>
        </authorList>
    </citation>
    <scope>NUCLEOTIDE SEQUENCE [LARGE SCALE GENOMIC DNA]</scope>
    <source>
        <strain evidence="2">cv. PA1801</strain>
    </source>
</reference>
<comment type="caution">
    <text evidence="1">The sequence shown here is derived from an EMBL/GenBank/DDBJ whole genome shotgun (WGS) entry which is preliminary data.</text>
</comment>
<sequence length="136" mass="15691">MEMVRLKCGFVNGIDIDAIGSSLVSLRSYSQFHMDVDIYDHENGKTLIFTGPLKNGIGRGLGSFFGNWIMIKLPLGFLNDLGFVDRWFTWERGRFRSTNIRERLDRGVASLSWMNLFPNYSTRFRATHFQTIVRSS</sequence>
<evidence type="ECO:0008006" key="3">
    <source>
        <dbReference type="Google" id="ProtNLM"/>
    </source>
</evidence>
<dbReference type="EMBL" id="SMMG02000003">
    <property type="protein sequence ID" value="KAA3481356.1"/>
    <property type="molecule type" value="Genomic_DNA"/>
</dbReference>
<proteinExistence type="predicted"/>
<keyword evidence="2" id="KW-1185">Reference proteome</keyword>